<dbReference type="Gene3D" id="3.40.50.2000">
    <property type="entry name" value="Glycogen Phosphorylase B"/>
    <property type="match status" value="2"/>
</dbReference>
<dbReference type="OrthoDB" id="271062at2"/>
<name>A0A6L6QCT2_9BURK</name>
<sequence>MAHFHLAWELGGDAAHAGRLRVIAQALLARGHAVSLSVRDLGPARRLFGDLDVKMLQAPLWLHSTAQHASSLAEIMLASGYREAQTLDALVRGWRSALELLKPDVVVAEFAPTALLAARSMDIPTAAIGAGFTLPPAGQPLPNFRPWEAVDLARLAGAEIHILKVMNTVLVHHGGVPYVQAADALLGRQHFLCAWPETDHYGRPAESQQWFGPAFVSPAGEAPQWPPGHGHKVFVYLRQEHPAHVAVLHALVMEGCRVLCYQPEVAAGAVPPVHATSLAYARGPVDLAGAMAEARICVSQAGEGTVAHSLLGGVPMLLLPTQLERYLLAARLEQSGVAINGGRLPGTVDWRSVVRSLLMDGRTLMAARGMATRYAGFTQAQMAERLAGRLELLAKTA</sequence>
<dbReference type="EMBL" id="WNKX01000003">
    <property type="protein sequence ID" value="MTW09864.1"/>
    <property type="molecule type" value="Genomic_DNA"/>
</dbReference>
<evidence type="ECO:0000313" key="2">
    <source>
        <dbReference type="Proteomes" id="UP000472320"/>
    </source>
</evidence>
<evidence type="ECO:0000313" key="1">
    <source>
        <dbReference type="EMBL" id="MTW09864.1"/>
    </source>
</evidence>
<proteinExistence type="predicted"/>
<protein>
    <recommendedName>
        <fullName evidence="3">UDP:flavonoid glycosyltransferase YjiC (YdhE family)</fullName>
    </recommendedName>
</protein>
<keyword evidence="2" id="KW-1185">Reference proteome</keyword>
<evidence type="ECO:0008006" key="3">
    <source>
        <dbReference type="Google" id="ProtNLM"/>
    </source>
</evidence>
<reference evidence="1 2" key="1">
    <citation type="submission" date="2019-11" db="EMBL/GenBank/DDBJ databases">
        <title>Type strains purchased from KCTC, JCM and DSMZ.</title>
        <authorList>
            <person name="Lu H."/>
        </authorList>
    </citation>
    <scope>NUCLEOTIDE SEQUENCE [LARGE SCALE GENOMIC DNA]</scope>
    <source>
        <strain evidence="1 2">JCM 31587</strain>
    </source>
</reference>
<dbReference type="AlphaFoldDB" id="A0A6L6QCT2"/>
<comment type="caution">
    <text evidence="1">The sequence shown here is derived from an EMBL/GenBank/DDBJ whole genome shotgun (WGS) entry which is preliminary data.</text>
</comment>
<organism evidence="1 2">
    <name type="scientific">Massilia eburnea</name>
    <dbReference type="NCBI Taxonomy" id="1776165"/>
    <lineage>
        <taxon>Bacteria</taxon>
        <taxon>Pseudomonadati</taxon>
        <taxon>Pseudomonadota</taxon>
        <taxon>Betaproteobacteria</taxon>
        <taxon>Burkholderiales</taxon>
        <taxon>Oxalobacteraceae</taxon>
        <taxon>Telluria group</taxon>
        <taxon>Massilia</taxon>
    </lineage>
</organism>
<dbReference type="Proteomes" id="UP000472320">
    <property type="component" value="Unassembled WGS sequence"/>
</dbReference>
<gene>
    <name evidence="1" type="ORF">GM658_04565</name>
</gene>
<accession>A0A6L6QCT2</accession>
<dbReference type="RefSeq" id="WP_155452828.1">
    <property type="nucleotide sequence ID" value="NZ_WNKX01000003.1"/>
</dbReference>
<dbReference type="SUPFAM" id="SSF53756">
    <property type="entry name" value="UDP-Glycosyltransferase/glycogen phosphorylase"/>
    <property type="match status" value="1"/>
</dbReference>